<comment type="caution">
    <text evidence="2">The sequence shown here is derived from an EMBL/GenBank/DDBJ whole genome shotgun (WGS) entry which is preliminary data.</text>
</comment>
<reference evidence="2" key="1">
    <citation type="submission" date="2023-04" db="EMBL/GenBank/DDBJ databases">
        <title>Ambrosiozyma monospora NBRC 1965.</title>
        <authorList>
            <person name="Ichikawa N."/>
            <person name="Sato H."/>
            <person name="Tonouchi N."/>
        </authorList>
    </citation>
    <scope>NUCLEOTIDE SEQUENCE</scope>
    <source>
        <strain evidence="2">NBRC 1965</strain>
    </source>
</reference>
<feature type="compositionally biased region" description="Low complexity" evidence="1">
    <location>
        <begin position="64"/>
        <end position="79"/>
    </location>
</feature>
<gene>
    <name evidence="2" type="ORF">Amon01_001005900</name>
</gene>
<dbReference type="AlphaFoldDB" id="A0A9W6T7I4"/>
<evidence type="ECO:0000313" key="3">
    <source>
        <dbReference type="Proteomes" id="UP001165063"/>
    </source>
</evidence>
<feature type="region of interest" description="Disordered" evidence="1">
    <location>
        <begin position="60"/>
        <end position="104"/>
    </location>
</feature>
<dbReference type="EMBL" id="BSXU01016482">
    <property type="protein sequence ID" value="GME83478.1"/>
    <property type="molecule type" value="Genomic_DNA"/>
</dbReference>
<accession>A0A9W6T7I4</accession>
<keyword evidence="3" id="KW-1185">Reference proteome</keyword>
<evidence type="ECO:0000256" key="1">
    <source>
        <dbReference type="SAM" id="MobiDB-lite"/>
    </source>
</evidence>
<sequence>MFPQALQNMLMSNAPPNNNHFGYFDESQNEPSTHNLMSQVGMGVHSSALTNLWMSSAGFDEDQQQQQQLQQQLQQQQPQKPFESIQMTDQDSDERKGSITSLSSYDSLSNDDDIFDIGANGITPIGTGISSVASSIVGPSTPEIFIKQEEHQQQPETQELQFTPREMTTRATANKASQKIKKKFSLFHSINIIFWHIIKSQEADDIDAKKGSQ</sequence>
<evidence type="ECO:0000313" key="2">
    <source>
        <dbReference type="EMBL" id="GME83478.1"/>
    </source>
</evidence>
<organism evidence="2 3">
    <name type="scientific">Ambrosiozyma monospora</name>
    <name type="common">Yeast</name>
    <name type="synonym">Endomycopsis monosporus</name>
    <dbReference type="NCBI Taxonomy" id="43982"/>
    <lineage>
        <taxon>Eukaryota</taxon>
        <taxon>Fungi</taxon>
        <taxon>Dikarya</taxon>
        <taxon>Ascomycota</taxon>
        <taxon>Saccharomycotina</taxon>
        <taxon>Pichiomycetes</taxon>
        <taxon>Pichiales</taxon>
        <taxon>Pichiaceae</taxon>
        <taxon>Ambrosiozyma</taxon>
    </lineage>
</organism>
<name>A0A9W6T7I4_AMBMO</name>
<proteinExistence type="predicted"/>
<dbReference type="Proteomes" id="UP001165063">
    <property type="component" value="Unassembled WGS sequence"/>
</dbReference>
<protein>
    <submittedName>
        <fullName evidence="2">Unnamed protein product</fullName>
    </submittedName>
</protein>